<gene>
    <name evidence="2" type="ORF">GCM10009098_03150</name>
</gene>
<dbReference type="Proteomes" id="UP001501169">
    <property type="component" value="Unassembled WGS sequence"/>
</dbReference>
<dbReference type="InterPro" id="IPR029063">
    <property type="entry name" value="SAM-dependent_MTases_sf"/>
</dbReference>
<keyword evidence="2" id="KW-0489">Methyltransferase</keyword>
<comment type="caution">
    <text evidence="2">The sequence shown here is derived from an EMBL/GenBank/DDBJ whole genome shotgun (WGS) entry which is preliminary data.</text>
</comment>
<evidence type="ECO:0000313" key="3">
    <source>
        <dbReference type="Proteomes" id="UP001501169"/>
    </source>
</evidence>
<dbReference type="Pfam" id="PF13649">
    <property type="entry name" value="Methyltransf_25"/>
    <property type="match status" value="1"/>
</dbReference>
<dbReference type="EMBL" id="BAAAEO010000001">
    <property type="protein sequence ID" value="GAA0538982.1"/>
    <property type="molecule type" value="Genomic_DNA"/>
</dbReference>
<dbReference type="GO" id="GO:0008168">
    <property type="term" value="F:methyltransferase activity"/>
    <property type="evidence" value="ECO:0007669"/>
    <property type="project" value="UniProtKB-KW"/>
</dbReference>
<evidence type="ECO:0000259" key="1">
    <source>
        <dbReference type="Pfam" id="PF13649"/>
    </source>
</evidence>
<dbReference type="Gene3D" id="3.40.50.150">
    <property type="entry name" value="Vaccinia Virus protein VP39"/>
    <property type="match status" value="1"/>
</dbReference>
<keyword evidence="2" id="KW-0808">Transferase</keyword>
<evidence type="ECO:0000313" key="2">
    <source>
        <dbReference type="EMBL" id="GAA0538982.1"/>
    </source>
</evidence>
<protein>
    <submittedName>
        <fullName evidence="2">Class I SAM-dependent methyltransferase</fullName>
    </submittedName>
</protein>
<name>A0ABN1DB14_9GAMM</name>
<sequence>MFDKNAASRNAYSAIECATEIQPEVLLVMQSSNALYTDLSTYYDLMCCDIDYYAQSQAVHRLHQLLGNAGRNNLDLACGTGPHIYHFLSLGYQCTGIDLNQPMLTLAQARCPQARFVLQNMCNFTLDQPADLITCFLYSIHYNSGITQLQQCISSVFNALTAGGMFCFNAVDKDKICNNSMVRHSTHHLDSQFVFESGWHYAGTGEQQSLKLRIAKINNAATELWHDEHPMVAVSFAELQALLSPLFEVHILAHQYDNIVPWDQVSGNALFVCIKR</sequence>
<dbReference type="SUPFAM" id="SSF53335">
    <property type="entry name" value="S-adenosyl-L-methionine-dependent methyltransferases"/>
    <property type="match status" value="1"/>
</dbReference>
<dbReference type="GO" id="GO:0032259">
    <property type="term" value="P:methylation"/>
    <property type="evidence" value="ECO:0007669"/>
    <property type="project" value="UniProtKB-KW"/>
</dbReference>
<feature type="domain" description="Methyltransferase" evidence="1">
    <location>
        <begin position="74"/>
        <end position="164"/>
    </location>
</feature>
<dbReference type="InterPro" id="IPR041698">
    <property type="entry name" value="Methyltransf_25"/>
</dbReference>
<keyword evidence="3" id="KW-1185">Reference proteome</keyword>
<dbReference type="CDD" id="cd02440">
    <property type="entry name" value="AdoMet_MTases"/>
    <property type="match status" value="1"/>
</dbReference>
<reference evidence="2 3" key="1">
    <citation type="journal article" date="2019" name="Int. J. Syst. Evol. Microbiol.">
        <title>The Global Catalogue of Microorganisms (GCM) 10K type strain sequencing project: providing services to taxonomists for standard genome sequencing and annotation.</title>
        <authorList>
            <consortium name="The Broad Institute Genomics Platform"/>
            <consortium name="The Broad Institute Genome Sequencing Center for Infectious Disease"/>
            <person name="Wu L."/>
            <person name="Ma J."/>
        </authorList>
    </citation>
    <scope>NUCLEOTIDE SEQUENCE [LARGE SCALE GENOMIC DNA]</scope>
    <source>
        <strain evidence="2 3">JCM 14331</strain>
    </source>
</reference>
<proteinExistence type="predicted"/>
<dbReference type="Gene3D" id="2.20.130.10">
    <property type="entry name" value="CAC2371-like domains"/>
    <property type="match status" value="1"/>
</dbReference>
<organism evidence="2 3">
    <name type="scientific">Rheinheimera aquimaris</name>
    <dbReference type="NCBI Taxonomy" id="412437"/>
    <lineage>
        <taxon>Bacteria</taxon>
        <taxon>Pseudomonadati</taxon>
        <taxon>Pseudomonadota</taxon>
        <taxon>Gammaproteobacteria</taxon>
        <taxon>Chromatiales</taxon>
        <taxon>Chromatiaceae</taxon>
        <taxon>Rheinheimera</taxon>
    </lineage>
</organism>
<accession>A0ABN1DB14</accession>